<reference evidence="1 2" key="1">
    <citation type="submission" date="2023-07" db="EMBL/GenBank/DDBJ databases">
        <title>Sequencing the genomes of 1000 actinobacteria strains.</title>
        <authorList>
            <person name="Klenk H.-P."/>
        </authorList>
    </citation>
    <scope>NUCLEOTIDE SEQUENCE [LARGE SCALE GENOMIC DNA]</scope>
    <source>
        <strain evidence="1 2">DSM 14785</strain>
    </source>
</reference>
<protein>
    <recommendedName>
        <fullName evidence="3">4'-phosphopantetheinyl transferase domain-containing protein</fullName>
    </recommendedName>
</protein>
<dbReference type="EMBL" id="JAUSVM010000001">
    <property type="protein sequence ID" value="MDQ0423877.1"/>
    <property type="molecule type" value="Genomic_DNA"/>
</dbReference>
<sequence length="214" mass="21363">MSAAVVHATGADVQLLSLTATADWRAHPDVRAAVAAAALAAGAEPGPALDEVVAAVLSPARYVHAVAGACVGVSASHEAGRTYVAVAPAAVVVDACAMDRWAQVTTAGSRAFTAAERAAVRTPWDAVRAWTALECAVKAGGADLLRPDDRAPLLVPGAHGVPVVPGEGVGLHLVHHAGRLRAVCVRVAVAVGVRVPAPRPAPDQAALALAAVPA</sequence>
<proteinExistence type="predicted"/>
<organism evidence="1 2">
    <name type="scientific">Cellulomonas iranensis</name>
    <dbReference type="NCBI Taxonomy" id="76862"/>
    <lineage>
        <taxon>Bacteria</taxon>
        <taxon>Bacillati</taxon>
        <taxon>Actinomycetota</taxon>
        <taxon>Actinomycetes</taxon>
        <taxon>Micrococcales</taxon>
        <taxon>Cellulomonadaceae</taxon>
        <taxon>Cellulomonas</taxon>
    </lineage>
</organism>
<keyword evidence="2" id="KW-1185">Reference proteome</keyword>
<accession>A0ABU0GH05</accession>
<name>A0ABU0GH05_9CELL</name>
<comment type="caution">
    <text evidence="1">The sequence shown here is derived from an EMBL/GenBank/DDBJ whole genome shotgun (WGS) entry which is preliminary data.</text>
</comment>
<evidence type="ECO:0008006" key="3">
    <source>
        <dbReference type="Google" id="ProtNLM"/>
    </source>
</evidence>
<gene>
    <name evidence="1" type="ORF">JO380_000258</name>
</gene>
<dbReference type="Proteomes" id="UP001240250">
    <property type="component" value="Unassembled WGS sequence"/>
</dbReference>
<evidence type="ECO:0000313" key="2">
    <source>
        <dbReference type="Proteomes" id="UP001240250"/>
    </source>
</evidence>
<evidence type="ECO:0000313" key="1">
    <source>
        <dbReference type="EMBL" id="MDQ0423877.1"/>
    </source>
</evidence>
<dbReference type="RefSeq" id="WP_070319733.1">
    <property type="nucleotide sequence ID" value="NZ_JAUSVM010000001.1"/>
</dbReference>